<dbReference type="Gene3D" id="1.25.40.20">
    <property type="entry name" value="Ankyrin repeat-containing domain"/>
    <property type="match status" value="1"/>
</dbReference>
<name>A2ELY8_TRIV3</name>
<dbReference type="PANTHER" id="PTHR24164">
    <property type="entry name" value="RELA-ASSOCIATED INHIBITOR"/>
    <property type="match status" value="1"/>
</dbReference>
<reference evidence="1" key="1">
    <citation type="submission" date="2006-10" db="EMBL/GenBank/DDBJ databases">
        <authorList>
            <person name="Amadeo P."/>
            <person name="Zhao Q."/>
            <person name="Wortman J."/>
            <person name="Fraser-Liggett C."/>
            <person name="Carlton J."/>
        </authorList>
    </citation>
    <scope>NUCLEOTIDE SEQUENCE</scope>
    <source>
        <strain evidence="1">G3</strain>
    </source>
</reference>
<proteinExistence type="predicted"/>
<dbReference type="PANTHER" id="PTHR24164:SF4">
    <property type="entry name" value="RELA-ASSOCIATED INHIBITOR"/>
    <property type="match status" value="1"/>
</dbReference>
<dbReference type="SMART" id="SM00248">
    <property type="entry name" value="ANK"/>
    <property type="match status" value="4"/>
</dbReference>
<dbReference type="Pfam" id="PF00023">
    <property type="entry name" value="Ank"/>
    <property type="match status" value="1"/>
</dbReference>
<dbReference type="GO" id="GO:0006355">
    <property type="term" value="P:regulation of DNA-templated transcription"/>
    <property type="evidence" value="ECO:0007669"/>
    <property type="project" value="InterPro"/>
</dbReference>
<evidence type="ECO:0000313" key="2">
    <source>
        <dbReference type="Proteomes" id="UP000001542"/>
    </source>
</evidence>
<dbReference type="VEuPathDB" id="TrichDB:TVAGG3_0988700"/>
<dbReference type="InterPro" id="IPR002110">
    <property type="entry name" value="Ankyrin_rpt"/>
</dbReference>
<dbReference type="SMR" id="A2ELY8"/>
<sequence length="356" mass="41232">MTHIDYEAYARDLNIWYNNVEFYDVRTAADLCKIFDCCKFSTNQFIQIFTIINKKFNSSEVIAISQHARIQTFENGEKAFDALNFISKLLNNKAISDATTYIKDHTAQTGKNIKYLMKCSLYRDDFFQIFKILSKACKDGDTYTLKYAVTEGYINIYTYYSEKSNLFYLNSEPEEARPYSLFEYILSKNNMELFRQLSIFSNICTSNSLESIKCLYTQLNEDVNSRDGFQKTLLHYAALNEDVEVTKYFVSFQSIDINAKDDCQATPMHYAAFNRNVEVIKYLCSLPGIDIKVKDAKEKTPLHYAVLVKNSEVVKYLCSLPNIDINAIDSNKKSALHYAAENDSIEIIRYISEHMK</sequence>
<protein>
    <submittedName>
        <fullName evidence="1">Uncharacterized protein</fullName>
    </submittedName>
</protein>
<dbReference type="InParanoid" id="A2ELY8"/>
<accession>A2ELY8</accession>
<dbReference type="STRING" id="5722.A2ELY8"/>
<evidence type="ECO:0000313" key="1">
    <source>
        <dbReference type="EMBL" id="EAY06327.1"/>
    </source>
</evidence>
<reference evidence="1" key="2">
    <citation type="journal article" date="2007" name="Science">
        <title>Draft genome sequence of the sexually transmitted pathogen Trichomonas vaginalis.</title>
        <authorList>
            <person name="Carlton J.M."/>
            <person name="Hirt R.P."/>
            <person name="Silva J.C."/>
            <person name="Delcher A.L."/>
            <person name="Schatz M."/>
            <person name="Zhao Q."/>
            <person name="Wortman J.R."/>
            <person name="Bidwell S.L."/>
            <person name="Alsmark U.C.M."/>
            <person name="Besteiro S."/>
            <person name="Sicheritz-Ponten T."/>
            <person name="Noel C.J."/>
            <person name="Dacks J.B."/>
            <person name="Foster P.G."/>
            <person name="Simillion C."/>
            <person name="Van de Peer Y."/>
            <person name="Miranda-Saavedra D."/>
            <person name="Barton G.J."/>
            <person name="Westrop G.D."/>
            <person name="Mueller S."/>
            <person name="Dessi D."/>
            <person name="Fiori P.L."/>
            <person name="Ren Q."/>
            <person name="Paulsen I."/>
            <person name="Zhang H."/>
            <person name="Bastida-Corcuera F.D."/>
            <person name="Simoes-Barbosa A."/>
            <person name="Brown M.T."/>
            <person name="Hayes R.D."/>
            <person name="Mukherjee M."/>
            <person name="Okumura C.Y."/>
            <person name="Schneider R."/>
            <person name="Smith A.J."/>
            <person name="Vanacova S."/>
            <person name="Villalvazo M."/>
            <person name="Haas B.J."/>
            <person name="Pertea M."/>
            <person name="Feldblyum T.V."/>
            <person name="Utterback T.R."/>
            <person name="Shu C.L."/>
            <person name="Osoegawa K."/>
            <person name="de Jong P.J."/>
            <person name="Hrdy I."/>
            <person name="Horvathova L."/>
            <person name="Zubacova Z."/>
            <person name="Dolezal P."/>
            <person name="Malik S.B."/>
            <person name="Logsdon J.M. Jr."/>
            <person name="Henze K."/>
            <person name="Gupta A."/>
            <person name="Wang C.C."/>
            <person name="Dunne R.L."/>
            <person name="Upcroft J.A."/>
            <person name="Upcroft P."/>
            <person name="White O."/>
            <person name="Salzberg S.L."/>
            <person name="Tang P."/>
            <person name="Chiu C.-H."/>
            <person name="Lee Y.-S."/>
            <person name="Embley T.M."/>
            <person name="Coombs G.H."/>
            <person name="Mottram J.C."/>
            <person name="Tachezy J."/>
            <person name="Fraser-Liggett C.M."/>
            <person name="Johnson P.J."/>
        </authorList>
    </citation>
    <scope>NUCLEOTIDE SEQUENCE [LARGE SCALE GENOMIC DNA]</scope>
    <source>
        <strain evidence="1">G3</strain>
    </source>
</reference>
<dbReference type="Pfam" id="PF12796">
    <property type="entry name" value="Ank_2"/>
    <property type="match status" value="1"/>
</dbReference>
<dbReference type="EMBL" id="DS113426">
    <property type="protein sequence ID" value="EAY06327.1"/>
    <property type="molecule type" value="Genomic_DNA"/>
</dbReference>
<dbReference type="eggNOG" id="KOG0504">
    <property type="taxonomic scope" value="Eukaryota"/>
</dbReference>
<gene>
    <name evidence="1" type="ORF">TVAG_065840</name>
</gene>
<dbReference type="Proteomes" id="UP000001542">
    <property type="component" value="Unassembled WGS sequence"/>
</dbReference>
<dbReference type="KEGG" id="tva:4764202"/>
<dbReference type="VEuPathDB" id="TrichDB:TVAG_065840"/>
<dbReference type="OrthoDB" id="10057496at2759"/>
<dbReference type="InterPro" id="IPR036770">
    <property type="entry name" value="Ankyrin_rpt-contain_sf"/>
</dbReference>
<dbReference type="AlphaFoldDB" id="A2ELY8"/>
<organism evidence="1 2">
    <name type="scientific">Trichomonas vaginalis (strain ATCC PRA-98 / G3)</name>
    <dbReference type="NCBI Taxonomy" id="412133"/>
    <lineage>
        <taxon>Eukaryota</taxon>
        <taxon>Metamonada</taxon>
        <taxon>Parabasalia</taxon>
        <taxon>Trichomonadida</taxon>
        <taxon>Trichomonadidae</taxon>
        <taxon>Trichomonas</taxon>
    </lineage>
</organism>
<dbReference type="SUPFAM" id="SSF48403">
    <property type="entry name" value="Ankyrin repeat"/>
    <property type="match status" value="1"/>
</dbReference>
<dbReference type="InterPro" id="IPR028320">
    <property type="entry name" value="iASPP"/>
</dbReference>
<keyword evidence="2" id="KW-1185">Reference proteome</keyword>
<dbReference type="RefSeq" id="XP_001318550.1">
    <property type="nucleotide sequence ID" value="XM_001318515.1"/>
</dbReference>